<dbReference type="AlphaFoldDB" id="A0A1I7ACH4"/>
<dbReference type="RefSeq" id="WP_091692375.1">
    <property type="nucleotide sequence ID" value="NZ_FPBF01000002.1"/>
</dbReference>
<dbReference type="OrthoDB" id="1495241at2"/>
<dbReference type="Proteomes" id="UP000199673">
    <property type="component" value="Unassembled WGS sequence"/>
</dbReference>
<dbReference type="Gene3D" id="3.40.1440.10">
    <property type="entry name" value="GIY-YIG endonuclease"/>
    <property type="match status" value="1"/>
</dbReference>
<dbReference type="PROSITE" id="PS50164">
    <property type="entry name" value="GIY_YIG"/>
    <property type="match status" value="1"/>
</dbReference>
<evidence type="ECO:0000259" key="2">
    <source>
        <dbReference type="PROSITE" id="PS50164"/>
    </source>
</evidence>
<comment type="similarity">
    <text evidence="1">Belongs to the UPF0213 family.</text>
</comment>
<dbReference type="PANTHER" id="PTHR34477:SF1">
    <property type="entry name" value="UPF0213 PROTEIN YHBQ"/>
    <property type="match status" value="1"/>
</dbReference>
<dbReference type="SUPFAM" id="SSF82771">
    <property type="entry name" value="GIY-YIG endonuclease"/>
    <property type="match status" value="1"/>
</dbReference>
<proteinExistence type="inferred from homology"/>
<dbReference type="Pfam" id="PF01541">
    <property type="entry name" value="GIY-YIG"/>
    <property type="match status" value="1"/>
</dbReference>
<keyword evidence="3" id="KW-0540">Nuclease</keyword>
<dbReference type="CDD" id="cd10449">
    <property type="entry name" value="GIY-YIG_SLX1_like"/>
    <property type="match status" value="1"/>
</dbReference>
<reference evidence="4" key="1">
    <citation type="submission" date="2016-10" db="EMBL/GenBank/DDBJ databases">
        <authorList>
            <person name="Varghese N."/>
            <person name="Submissions S."/>
        </authorList>
    </citation>
    <scope>NUCLEOTIDE SEQUENCE [LARGE SCALE GENOMIC DNA]</scope>
    <source>
        <strain evidence="4">DSM 23445</strain>
    </source>
</reference>
<dbReference type="STRING" id="305507.SAMN04489724_1851"/>
<dbReference type="InterPro" id="IPR035901">
    <property type="entry name" value="GIY-YIG_endonuc_sf"/>
</dbReference>
<sequence>MFYAYVLKSEKYEYFYKGHCQDLEKRLAQHNSGMTKSIRPYIPFSIVYFEGFESLSEAIQREKYFKTASGRKFLKKVMAP</sequence>
<dbReference type="InterPro" id="IPR050190">
    <property type="entry name" value="UPF0213_domain"/>
</dbReference>
<feature type="domain" description="GIY-YIG" evidence="2">
    <location>
        <begin position="1"/>
        <end position="75"/>
    </location>
</feature>
<evidence type="ECO:0000313" key="3">
    <source>
        <dbReference type="EMBL" id="SFT72619.1"/>
    </source>
</evidence>
<protein>
    <submittedName>
        <fullName evidence="3">Putative endonuclease</fullName>
    </submittedName>
</protein>
<name>A0A1I7ACH4_9BACT</name>
<gene>
    <name evidence="3" type="ORF">SAMN04489724_1851</name>
</gene>
<dbReference type="PANTHER" id="PTHR34477">
    <property type="entry name" value="UPF0213 PROTEIN YHBQ"/>
    <property type="match status" value="1"/>
</dbReference>
<evidence type="ECO:0000313" key="4">
    <source>
        <dbReference type="Proteomes" id="UP000199673"/>
    </source>
</evidence>
<keyword evidence="3" id="KW-0255">Endonuclease</keyword>
<accession>A0A1I7ACH4</accession>
<dbReference type="GO" id="GO:0004519">
    <property type="term" value="F:endonuclease activity"/>
    <property type="evidence" value="ECO:0007669"/>
    <property type="project" value="UniProtKB-KW"/>
</dbReference>
<dbReference type="InterPro" id="IPR000305">
    <property type="entry name" value="GIY-YIG_endonuc"/>
</dbReference>
<keyword evidence="3" id="KW-0378">Hydrolase</keyword>
<evidence type="ECO:0000256" key="1">
    <source>
        <dbReference type="ARBA" id="ARBA00007435"/>
    </source>
</evidence>
<dbReference type="EMBL" id="FPBF01000002">
    <property type="protein sequence ID" value="SFT72619.1"/>
    <property type="molecule type" value="Genomic_DNA"/>
</dbReference>
<organism evidence="3 4">
    <name type="scientific">Algoriphagus locisalis</name>
    <dbReference type="NCBI Taxonomy" id="305507"/>
    <lineage>
        <taxon>Bacteria</taxon>
        <taxon>Pseudomonadati</taxon>
        <taxon>Bacteroidota</taxon>
        <taxon>Cytophagia</taxon>
        <taxon>Cytophagales</taxon>
        <taxon>Cyclobacteriaceae</taxon>
        <taxon>Algoriphagus</taxon>
    </lineage>
</organism>
<keyword evidence="4" id="KW-1185">Reference proteome</keyword>